<sequence length="84" mass="8646">MHSPLSQQSFLLPQALFPMTHLLAVVEVAAFAVEEDFTAAGCALVASMAAACGSPTSGAVPFMPDASMVVAATAWPEVLGLRIQ</sequence>
<proteinExistence type="predicted"/>
<evidence type="ECO:0000313" key="1">
    <source>
        <dbReference type="EMBL" id="RXH39555.1"/>
    </source>
</evidence>
<name>A0A4Q0SIV0_9BRAD</name>
<reference evidence="1 2" key="1">
    <citation type="submission" date="2015-04" db="EMBL/GenBank/DDBJ databases">
        <title>Comparative genomics of rhizobia nodulating Arachis hypogaea in China.</title>
        <authorList>
            <person name="Li Y."/>
        </authorList>
    </citation>
    <scope>NUCLEOTIDE SEQUENCE [LARGE SCALE GENOMIC DNA]</scope>
    <source>
        <strain evidence="1 2">CCBAU 51787</strain>
    </source>
</reference>
<comment type="caution">
    <text evidence="1">The sequence shown here is derived from an EMBL/GenBank/DDBJ whole genome shotgun (WGS) entry which is preliminary data.</text>
</comment>
<evidence type="ECO:0000313" key="2">
    <source>
        <dbReference type="Proteomes" id="UP000290565"/>
    </source>
</evidence>
<accession>A0A4Q0SIV0</accession>
<dbReference type="AlphaFoldDB" id="A0A4Q0SIV0"/>
<dbReference type="EMBL" id="LBJM01000047">
    <property type="protein sequence ID" value="RXH39555.1"/>
    <property type="molecule type" value="Genomic_DNA"/>
</dbReference>
<organism evidence="1 2">
    <name type="scientific">Bradyrhizobium zhanjiangense</name>
    <dbReference type="NCBI Taxonomy" id="1325107"/>
    <lineage>
        <taxon>Bacteria</taxon>
        <taxon>Pseudomonadati</taxon>
        <taxon>Pseudomonadota</taxon>
        <taxon>Alphaproteobacteria</taxon>
        <taxon>Hyphomicrobiales</taxon>
        <taxon>Nitrobacteraceae</taxon>
        <taxon>Bradyrhizobium</taxon>
    </lineage>
</organism>
<gene>
    <name evidence="1" type="ORF">XH94_16720</name>
</gene>
<dbReference type="Proteomes" id="UP000290565">
    <property type="component" value="Unassembled WGS sequence"/>
</dbReference>
<protein>
    <submittedName>
        <fullName evidence="1">Uncharacterized protein</fullName>
    </submittedName>
</protein>